<dbReference type="AlphaFoldDB" id="A0A378PIN9"/>
<dbReference type="InterPro" id="IPR013237">
    <property type="entry name" value="Phage_T7_Gp4_N"/>
</dbReference>
<dbReference type="Pfam" id="PF13148">
    <property type="entry name" value="DUF3987"/>
    <property type="match status" value="1"/>
</dbReference>
<dbReference type="STRING" id="29433.MOVS_01275"/>
<dbReference type="GO" id="GO:0008270">
    <property type="term" value="F:zinc ion binding"/>
    <property type="evidence" value="ECO:0007669"/>
    <property type="project" value="InterPro"/>
</dbReference>
<evidence type="ECO:0000313" key="3">
    <source>
        <dbReference type="EMBL" id="STY86288.1"/>
    </source>
</evidence>
<keyword evidence="3" id="KW-0547">Nucleotide-binding</keyword>
<proteinExistence type="predicted"/>
<dbReference type="InterPro" id="IPR039459">
    <property type="entry name" value="RepB-like_DNA_primase_dom"/>
</dbReference>
<evidence type="ECO:0000313" key="2">
    <source>
        <dbReference type="EMBL" id="ANB90848.1"/>
    </source>
</evidence>
<dbReference type="RefSeq" id="WP_063513434.1">
    <property type="nucleotide sequence ID" value="NZ_CP011158.1"/>
</dbReference>
<dbReference type="SUPFAM" id="SSF57783">
    <property type="entry name" value="Zinc beta-ribbon"/>
    <property type="match status" value="1"/>
</dbReference>
<keyword evidence="3" id="KW-0067">ATP-binding</keyword>
<reference evidence="3 5" key="2">
    <citation type="submission" date="2018-06" db="EMBL/GenBank/DDBJ databases">
        <authorList>
            <consortium name="Pathogen Informatics"/>
            <person name="Doyle S."/>
        </authorList>
    </citation>
    <scope>NUCLEOTIDE SEQUENCE [LARGE SCALE GENOMIC DNA]</scope>
    <source>
        <strain evidence="3 5">NCTC11227</strain>
    </source>
</reference>
<keyword evidence="4" id="KW-1185">Reference proteome</keyword>
<dbReference type="Proteomes" id="UP000076765">
    <property type="component" value="Chromosome"/>
</dbReference>
<gene>
    <name evidence="2" type="ORF">MOVS_01275</name>
    <name evidence="3" type="ORF">NCTC11227_00267</name>
</gene>
<dbReference type="GO" id="GO:0004386">
    <property type="term" value="F:helicase activity"/>
    <property type="evidence" value="ECO:0007669"/>
    <property type="project" value="UniProtKB-KW"/>
</dbReference>
<keyword evidence="3" id="KW-0378">Hydrolase</keyword>
<dbReference type="SMART" id="SM00778">
    <property type="entry name" value="Prim_Zn_Ribbon"/>
    <property type="match status" value="1"/>
</dbReference>
<dbReference type="Proteomes" id="UP000255102">
    <property type="component" value="Unassembled WGS sequence"/>
</dbReference>
<accession>A0A378PIN9</accession>
<evidence type="ECO:0000259" key="1">
    <source>
        <dbReference type="SMART" id="SM00778"/>
    </source>
</evidence>
<sequence length="801" mass="87924">MTLLTHLGDSFTFQTFDDNADRKDSKLAHVYHGTLDMHANTLHALNAQGAGVYVTVNATDGKGRTAKNITAVRALFVDFDSVDESRPARLQNLPVPPTVIVESSQGKHHAYWVVDGVALDEFRTYQKRLISYFDNLGESPDKAVHDLPRVMRLDGFIHAKVKDGVASAPFKSRVIFEGTKVALVNMMTWLDSMGDAEQAPLLTAPAVSKSSTAHAIDNSASAYVRQKAQGAWQYVLSRLGYHVSGNHEPCPHCGGKDRFRFDNHNLVAGDGGWVCSQGNGATVGGDGLSFLIDHVGMSASEAVQKVADVLNIDLPNNELVASGDISGFIQKIEKQNAPMAVGAFERSNDIKLAKLAKHNNTTDVPAQLLSFPVPVLNDILTWFEGFSRQPQRQISVQGVIALASVLCGRIYQSTESNTSSLYLMVLGETGVGKNYVKTAIQAFLTQSDLLPLLSGSGNTSSGAVYSALMESPCHIQIMDEIGKQLQTARKQQNGQMAESFTTLVEAYSATTSLMLPKNYSNMGRRKHDQISKQEQMVHCPAITLLGLATPAQMYDNLSTVDVEDGFLNRLICVDISLPVGEKVRRQSVPLSSHLVEWARDVRNPVGESRTDLTGKDTAHNIAPSARMVEFDDEALDLFDDTADLLAQKEQDGEFKLPDMTRRWVENSMKLATMLAICADNNKPVITADLAGWALSYVLHYGQDFMDKVATKVADSDFHRLYLKILELVERSGKDGMTERDLATFSRLFAASTPVQREMALKALLAEERIVAVAIDTLSGRGRKRACFILPKYFNEKTMEMI</sequence>
<dbReference type="PROSITE" id="PS00675">
    <property type="entry name" value="SIGMA54_INTERACT_1"/>
    <property type="match status" value="1"/>
</dbReference>
<dbReference type="Gene3D" id="3.30.70.1790">
    <property type="entry name" value="RepB DNA-primase, N-terminal domain"/>
    <property type="match status" value="1"/>
</dbReference>
<evidence type="ECO:0000313" key="5">
    <source>
        <dbReference type="Proteomes" id="UP000255102"/>
    </source>
</evidence>
<dbReference type="InterPro" id="IPR025048">
    <property type="entry name" value="DUF3987"/>
</dbReference>
<dbReference type="EMBL" id="CP011158">
    <property type="protein sequence ID" value="ANB90848.1"/>
    <property type="molecule type" value="Genomic_DNA"/>
</dbReference>
<protein>
    <submittedName>
        <fullName evidence="3">Zinc-binding domain of primase-helicase</fullName>
    </submittedName>
</protein>
<dbReference type="Pfam" id="PF08273">
    <property type="entry name" value="Zn_Ribbon_Prim"/>
    <property type="match status" value="1"/>
</dbReference>
<organism evidence="3 5">
    <name type="scientific">Moraxella ovis</name>
    <dbReference type="NCBI Taxonomy" id="29433"/>
    <lineage>
        <taxon>Bacteria</taxon>
        <taxon>Pseudomonadati</taxon>
        <taxon>Pseudomonadota</taxon>
        <taxon>Gammaproteobacteria</taxon>
        <taxon>Moraxellales</taxon>
        <taxon>Moraxellaceae</taxon>
        <taxon>Moraxella</taxon>
    </lineage>
</organism>
<dbReference type="EMBL" id="UGPW01000001">
    <property type="protein sequence ID" value="STY86288.1"/>
    <property type="molecule type" value="Genomic_DNA"/>
</dbReference>
<evidence type="ECO:0000313" key="4">
    <source>
        <dbReference type="Proteomes" id="UP000076765"/>
    </source>
</evidence>
<reference evidence="2 4" key="1">
    <citation type="submission" date="2015-04" db="EMBL/GenBank/DDBJ databases">
        <authorList>
            <person name="Calcutt M.J."/>
            <person name="Foecking M.F."/>
        </authorList>
    </citation>
    <scope>NUCLEOTIDE SEQUENCE [LARGE SCALE GENOMIC DNA]</scope>
    <source>
        <strain evidence="2 4">199/55</strain>
    </source>
</reference>
<dbReference type="Pfam" id="PF16793">
    <property type="entry name" value="RepB_primase"/>
    <property type="match status" value="1"/>
</dbReference>
<dbReference type="KEGG" id="moi:MOVS_01275"/>
<keyword evidence="3" id="KW-0347">Helicase</keyword>
<feature type="domain" description="DNA primase/helicase Gp4 N-terminal Bacteriophage T7-like" evidence="1">
    <location>
        <begin position="245"/>
        <end position="288"/>
    </location>
</feature>
<dbReference type="InterPro" id="IPR025662">
    <property type="entry name" value="Sigma_54_int_dom_ATP-bd_1"/>
</dbReference>
<name>A0A378PIN9_9GAMM</name>